<accession>A0ABU8SIA4</accession>
<comment type="similarity">
    <text evidence="2">Belongs to the short-chain dehydrogenases/reductases (SDR) family.</text>
</comment>
<protein>
    <submittedName>
        <fullName evidence="3">SDR family NAD(P)-dependent oxidoreductase</fullName>
    </submittedName>
</protein>
<dbReference type="Gene3D" id="3.40.50.720">
    <property type="entry name" value="NAD(P)-binding Rossmann-like Domain"/>
    <property type="match status" value="1"/>
</dbReference>
<evidence type="ECO:0000256" key="2">
    <source>
        <dbReference type="RuleBase" id="RU000363"/>
    </source>
</evidence>
<dbReference type="PANTHER" id="PTHR43157">
    <property type="entry name" value="PHOSPHATIDYLINOSITOL-GLYCAN BIOSYNTHESIS CLASS F PROTEIN-RELATED"/>
    <property type="match status" value="1"/>
</dbReference>
<evidence type="ECO:0000313" key="4">
    <source>
        <dbReference type="Proteomes" id="UP001377804"/>
    </source>
</evidence>
<dbReference type="SUPFAM" id="SSF51735">
    <property type="entry name" value="NAD(P)-binding Rossmann-fold domains"/>
    <property type="match status" value="1"/>
</dbReference>
<keyword evidence="1" id="KW-0560">Oxidoreductase</keyword>
<dbReference type="InterPro" id="IPR036291">
    <property type="entry name" value="NAD(P)-bd_dom_sf"/>
</dbReference>
<dbReference type="EMBL" id="JAWMWG010000005">
    <property type="protein sequence ID" value="MEJ6348944.1"/>
    <property type="molecule type" value="Genomic_DNA"/>
</dbReference>
<sequence length="290" mass="32383">MISKKILITGATDGIGKVTAMTLAEKGHHIIVHGRSQAKAQKVVAEIKQQTGNQNIDYLLADLLSMTSIRAMADEFKKRYQSLDVLINNAGAVFDNDYRVSKDGIEVTLALNTIAPFLLTQLLLENLERSDDGRIINLTSNSHRASGHPDLTDLNFKKIPSSQRRYSLSKLFVIWNTRHLDKLLQECQIKTVAVNAAHPGAVATNFGQDSDKGFLNNLIYKVALRFMSSPEKGAATSVHLADSDRVRGISGKYWGNEKVQKPSDRYYSPENEQVVWDYCMKVCQPFLTNK</sequence>
<proteinExistence type="inferred from homology"/>
<evidence type="ECO:0000256" key="1">
    <source>
        <dbReference type="ARBA" id="ARBA00023002"/>
    </source>
</evidence>
<dbReference type="Proteomes" id="UP001377804">
    <property type="component" value="Unassembled WGS sequence"/>
</dbReference>
<dbReference type="PRINTS" id="PR00080">
    <property type="entry name" value="SDRFAMILY"/>
</dbReference>
<keyword evidence="4" id="KW-1185">Reference proteome</keyword>
<dbReference type="PANTHER" id="PTHR43157:SF31">
    <property type="entry name" value="PHOSPHATIDYLINOSITOL-GLYCAN BIOSYNTHESIS CLASS F PROTEIN"/>
    <property type="match status" value="1"/>
</dbReference>
<dbReference type="InterPro" id="IPR002347">
    <property type="entry name" value="SDR_fam"/>
</dbReference>
<dbReference type="Pfam" id="PF00106">
    <property type="entry name" value="adh_short"/>
    <property type="match status" value="1"/>
</dbReference>
<dbReference type="PRINTS" id="PR00081">
    <property type="entry name" value="GDHRDH"/>
</dbReference>
<evidence type="ECO:0000313" key="3">
    <source>
        <dbReference type="EMBL" id="MEJ6348944.1"/>
    </source>
</evidence>
<comment type="caution">
    <text evidence="3">The sequence shown here is derived from an EMBL/GenBank/DDBJ whole genome shotgun (WGS) entry which is preliminary data.</text>
</comment>
<gene>
    <name evidence="3" type="ORF">R4Y45_06895</name>
</gene>
<name>A0ABU8SIA4_9LACO</name>
<dbReference type="RefSeq" id="WP_339970448.1">
    <property type="nucleotide sequence ID" value="NZ_JAWMWG010000005.1"/>
</dbReference>
<organism evidence="3 4">
    <name type="scientific">Holzapfeliella saturejae</name>
    <dbReference type="NCBI Taxonomy" id="3082953"/>
    <lineage>
        <taxon>Bacteria</taxon>
        <taxon>Bacillati</taxon>
        <taxon>Bacillota</taxon>
        <taxon>Bacilli</taxon>
        <taxon>Lactobacillales</taxon>
        <taxon>Lactobacillaceae</taxon>
        <taxon>Holzapfeliella</taxon>
    </lineage>
</organism>
<reference evidence="3 4" key="1">
    <citation type="submission" date="2023-10" db="EMBL/GenBank/DDBJ databases">
        <title>Holzapfeliella saturejae sp. nov. isolated from Satureja montana flowers.</title>
        <authorList>
            <person name="Alcantara C."/>
            <person name="Zuniga M."/>
            <person name="Landete J.M."/>
            <person name="Monedero V."/>
        </authorList>
    </citation>
    <scope>NUCLEOTIDE SEQUENCE [LARGE SCALE GENOMIC DNA]</scope>
    <source>
        <strain evidence="3 4">He02</strain>
    </source>
</reference>